<comment type="caution">
    <text evidence="3">The sequence shown here is derived from an EMBL/GenBank/DDBJ whole genome shotgun (WGS) entry which is preliminary data.</text>
</comment>
<sequence length="392" mass="42664">MTRPLCFFVHHQGRGHAARTRATIAAMSEQRPVSVVTADPRLFDGFERDIEIVALPNMIGAAVPTATLYDHATPDTLHCVPLGVREMRVTMRRIIDHLDERDVGLFVIDVSAELAQLARIASVPAVKIRMHGRRDDPGHRAAYQACTGLLAPFDEALEQPEYPGWARAKTFYTGGLCTHTSAVPERADARRRLGLPLDREIVLAMTGGGGAGTPYAPLTVAARAAPHALFVTVGPLHREGHETDFANLVNHGWIDNVTDYVAAADIVIASAGDNTVTEIARVGRPYICTPEWRYFDEQTAKAERLAALDAALHTPRLPGDNAGWVSLLEQARALSVDRLQRLYDPAAAVNAAGWLERLTDRLWQDADTAEDSHTVRRLHAAGPRAAASRAGS</sequence>
<dbReference type="AlphaFoldDB" id="A0A084IRP1"/>
<name>A0A084IRP1_SALHC</name>
<dbReference type="PATRIC" id="fig|1304275.5.peg.296"/>
<dbReference type="SUPFAM" id="SSF53756">
    <property type="entry name" value="UDP-Glycosyltransferase/glycogen phosphorylase"/>
    <property type="match status" value="1"/>
</dbReference>
<dbReference type="GO" id="GO:0016758">
    <property type="term" value="F:hexosyltransferase activity"/>
    <property type="evidence" value="ECO:0007669"/>
    <property type="project" value="InterPro"/>
</dbReference>
<protein>
    <submittedName>
        <fullName evidence="3">LPS N-acetylglucosamine transferase</fullName>
    </submittedName>
</protein>
<gene>
    <name evidence="3" type="ORF">C41B8_01460</name>
</gene>
<dbReference type="STRING" id="1304275.C41B8_01460"/>
<dbReference type="EMBL" id="APNK01000001">
    <property type="protein sequence ID" value="KEZ79375.1"/>
    <property type="molecule type" value="Genomic_DNA"/>
</dbReference>
<keyword evidence="4" id="KW-1185">Reference proteome</keyword>
<evidence type="ECO:0000256" key="1">
    <source>
        <dbReference type="SAM" id="MobiDB-lite"/>
    </source>
</evidence>
<reference evidence="3 4" key="1">
    <citation type="submission" date="2013-03" db="EMBL/GenBank/DDBJ databases">
        <title>Salinisphaera hydrothermalis C41B8 Genome Sequencing.</title>
        <authorList>
            <person name="Li C."/>
            <person name="Lai Q."/>
            <person name="Shao Z."/>
        </authorList>
    </citation>
    <scope>NUCLEOTIDE SEQUENCE [LARGE SCALE GENOMIC DNA]</scope>
    <source>
        <strain evidence="3 4">C41B8</strain>
    </source>
</reference>
<dbReference type="Pfam" id="PF04101">
    <property type="entry name" value="Glyco_tran_28_C"/>
    <property type="match status" value="1"/>
</dbReference>
<dbReference type="Proteomes" id="UP000028302">
    <property type="component" value="Unassembled WGS sequence"/>
</dbReference>
<proteinExistence type="predicted"/>
<evidence type="ECO:0000313" key="4">
    <source>
        <dbReference type="Proteomes" id="UP000028302"/>
    </source>
</evidence>
<dbReference type="Gene3D" id="3.40.50.2000">
    <property type="entry name" value="Glycogen Phosphorylase B"/>
    <property type="match status" value="1"/>
</dbReference>
<feature type="region of interest" description="Disordered" evidence="1">
    <location>
        <begin position="372"/>
        <end position="392"/>
    </location>
</feature>
<dbReference type="OrthoDB" id="9809594at2"/>
<keyword evidence="3" id="KW-0808">Transferase</keyword>
<dbReference type="eggNOG" id="COG4671">
    <property type="taxonomic scope" value="Bacteria"/>
</dbReference>
<accession>A0A084IRP1</accession>
<dbReference type="PANTHER" id="PTHR21015:SF22">
    <property type="entry name" value="GLYCOSYLTRANSFERASE"/>
    <property type="match status" value="1"/>
</dbReference>
<organism evidence="3 4">
    <name type="scientific">Salinisphaera hydrothermalis (strain C41B8)</name>
    <dbReference type="NCBI Taxonomy" id="1304275"/>
    <lineage>
        <taxon>Bacteria</taxon>
        <taxon>Pseudomonadati</taxon>
        <taxon>Pseudomonadota</taxon>
        <taxon>Gammaproteobacteria</taxon>
        <taxon>Salinisphaerales</taxon>
        <taxon>Salinisphaeraceae</taxon>
        <taxon>Salinisphaera</taxon>
    </lineage>
</organism>
<evidence type="ECO:0000259" key="2">
    <source>
        <dbReference type="Pfam" id="PF04101"/>
    </source>
</evidence>
<feature type="compositionally biased region" description="Low complexity" evidence="1">
    <location>
        <begin position="380"/>
        <end position="392"/>
    </location>
</feature>
<dbReference type="RefSeq" id="WP_084188364.1">
    <property type="nucleotide sequence ID" value="NZ_APNK01000001.1"/>
</dbReference>
<feature type="domain" description="Glycosyl transferase family 28 C-terminal" evidence="2">
    <location>
        <begin position="241"/>
        <end position="312"/>
    </location>
</feature>
<dbReference type="PANTHER" id="PTHR21015">
    <property type="entry name" value="UDP-N-ACETYLGLUCOSAMINE--N-ACETYLMURAMYL-(PENTAPEPTIDE) PYROPHOSPHORYL-UNDECAPRENOL N-ACETYLGLUCOSAMINE TRANSFERASE 1"/>
    <property type="match status" value="1"/>
</dbReference>
<evidence type="ECO:0000313" key="3">
    <source>
        <dbReference type="EMBL" id="KEZ79375.1"/>
    </source>
</evidence>
<dbReference type="InterPro" id="IPR007235">
    <property type="entry name" value="Glyco_trans_28_C"/>
</dbReference>